<evidence type="ECO:0000313" key="3">
    <source>
        <dbReference type="EMBL" id="MBR0668947.1"/>
    </source>
</evidence>
<dbReference type="RefSeq" id="WP_211857270.1">
    <property type="nucleotide sequence ID" value="NZ_JAAGBB010000075.1"/>
</dbReference>
<dbReference type="SUPFAM" id="SSF56281">
    <property type="entry name" value="Metallo-hydrolase/oxidoreductase"/>
    <property type="match status" value="1"/>
</dbReference>
<organism evidence="3 4">
    <name type="scientific">Plastoroseomonas hellenica</name>
    <dbReference type="NCBI Taxonomy" id="2687306"/>
    <lineage>
        <taxon>Bacteria</taxon>
        <taxon>Pseudomonadati</taxon>
        <taxon>Pseudomonadota</taxon>
        <taxon>Alphaproteobacteria</taxon>
        <taxon>Acetobacterales</taxon>
        <taxon>Acetobacteraceae</taxon>
        <taxon>Plastoroseomonas</taxon>
    </lineage>
</organism>
<accession>A0ABS5F8S2</accession>
<keyword evidence="4" id="KW-1185">Reference proteome</keyword>
<dbReference type="CDD" id="cd07739">
    <property type="entry name" value="metallo-hydrolase-like_MBL-fold"/>
    <property type="match status" value="1"/>
</dbReference>
<dbReference type="PROSITE" id="PS51318">
    <property type="entry name" value="TAT"/>
    <property type="match status" value="1"/>
</dbReference>
<protein>
    <submittedName>
        <fullName evidence="3">MBL fold metallo-hydrolase</fullName>
    </submittedName>
</protein>
<comment type="caution">
    <text evidence="3">The sequence shown here is derived from an EMBL/GenBank/DDBJ whole genome shotgun (WGS) entry which is preliminary data.</text>
</comment>
<feature type="domain" description="Metallo-beta-lactamase" evidence="2">
    <location>
        <begin position="48"/>
        <end position="235"/>
    </location>
</feature>
<evidence type="ECO:0000259" key="2">
    <source>
        <dbReference type="SMART" id="SM00849"/>
    </source>
</evidence>
<reference evidence="4" key="1">
    <citation type="journal article" date="2021" name="Syst. Appl. Microbiol.">
        <title>Roseomonas hellenica sp. nov., isolated from roots of wild-growing Alkanna tinctoria.</title>
        <authorList>
            <person name="Rat A."/>
            <person name="Naranjo H.D."/>
            <person name="Lebbe L."/>
            <person name="Cnockaert M."/>
            <person name="Krigas N."/>
            <person name="Grigoriadou K."/>
            <person name="Maloupa E."/>
            <person name="Willems A."/>
        </authorList>
    </citation>
    <scope>NUCLEOTIDE SEQUENCE [LARGE SCALE GENOMIC DNA]</scope>
    <source>
        <strain evidence="4">LMG 31523</strain>
    </source>
</reference>
<evidence type="ECO:0000313" key="4">
    <source>
        <dbReference type="Proteomes" id="UP001196870"/>
    </source>
</evidence>
<feature type="signal peptide" evidence="1">
    <location>
        <begin position="1"/>
        <end position="29"/>
    </location>
</feature>
<dbReference type="InterPro" id="IPR001279">
    <property type="entry name" value="Metallo-B-lactamas"/>
</dbReference>
<dbReference type="PANTHER" id="PTHR42951:SF14">
    <property type="entry name" value="METALLO-BETA-LACTAMASE SUPERFAMILY PROTEIN"/>
    <property type="match status" value="1"/>
</dbReference>
<dbReference type="Gene3D" id="3.60.15.10">
    <property type="entry name" value="Ribonuclease Z/Hydroxyacylglutathione hydrolase-like"/>
    <property type="match status" value="1"/>
</dbReference>
<dbReference type="PANTHER" id="PTHR42951">
    <property type="entry name" value="METALLO-BETA-LACTAMASE DOMAIN-CONTAINING"/>
    <property type="match status" value="1"/>
</dbReference>
<proteinExistence type="predicted"/>
<dbReference type="InterPro" id="IPR006311">
    <property type="entry name" value="TAT_signal"/>
</dbReference>
<evidence type="ECO:0000256" key="1">
    <source>
        <dbReference type="SAM" id="SignalP"/>
    </source>
</evidence>
<feature type="chain" id="PRO_5046897944" evidence="1">
    <location>
        <begin position="30"/>
        <end position="301"/>
    </location>
</feature>
<dbReference type="SMART" id="SM00849">
    <property type="entry name" value="Lactamase_B"/>
    <property type="match status" value="1"/>
</dbReference>
<name>A0ABS5F8S2_9PROT</name>
<dbReference type="EMBL" id="JAAGBB010000075">
    <property type="protein sequence ID" value="MBR0668947.1"/>
    <property type="molecule type" value="Genomic_DNA"/>
</dbReference>
<gene>
    <name evidence="3" type="ORF">GXW71_31650</name>
</gene>
<dbReference type="Proteomes" id="UP001196870">
    <property type="component" value="Unassembled WGS sequence"/>
</dbReference>
<dbReference type="InterPro" id="IPR050855">
    <property type="entry name" value="NDM-1-like"/>
</dbReference>
<keyword evidence="1" id="KW-0732">Signal</keyword>
<sequence length="301" mass="31973">MISSRRLALTSLAAAGAYAMLPGAGRALAQPAATLSWRHHPAGPSGFFRAPVLLSDASDAILIDGGWTLSDGRALAEAIRATGRRLRMIYVSQSDPDFYFSLAPIKAAFPEARVVAAPETLAAIQANVQSKLATWGPQLRENGPQTLADIVMPEALDAPALELGAERIEIVPAAGLQNRRYLWAPSLKAVFGGVLLFNRVHVWTADTQTREARAAWVATLDEIAARDPAIVVAGHMAPDAPVDAAAIRYTRDYLLAFEDELGRAADSAALIAAMQARYPGLGMGIALEIGAKVAKGEMRWG</sequence>
<dbReference type="InterPro" id="IPR036866">
    <property type="entry name" value="RibonucZ/Hydroxyglut_hydro"/>
</dbReference>